<protein>
    <submittedName>
        <fullName evidence="1">Uncharacterized protein</fullName>
    </submittedName>
</protein>
<name>A0AA40AAH4_9PEZI</name>
<keyword evidence="2" id="KW-1185">Reference proteome</keyword>
<gene>
    <name evidence="1" type="ORF">B0T21DRAFT_376392</name>
</gene>
<comment type="caution">
    <text evidence="1">The sequence shown here is derived from an EMBL/GenBank/DDBJ whole genome shotgun (WGS) entry which is preliminary data.</text>
</comment>
<dbReference type="EMBL" id="JAUKTV010000016">
    <property type="protein sequence ID" value="KAK0712305.1"/>
    <property type="molecule type" value="Genomic_DNA"/>
</dbReference>
<dbReference type="Proteomes" id="UP001172159">
    <property type="component" value="Unassembled WGS sequence"/>
</dbReference>
<evidence type="ECO:0000313" key="1">
    <source>
        <dbReference type="EMBL" id="KAK0712305.1"/>
    </source>
</evidence>
<sequence length="75" mass="7355">MTMAAATIATSKSLLKIIGMAAALTVGSELSVLVGVSVKVSVEVWVEIEVSVAPSSAVGAELGVTNGVTEVPVAG</sequence>
<accession>A0AA40AAH4</accession>
<proteinExistence type="predicted"/>
<dbReference type="AlphaFoldDB" id="A0AA40AAH4"/>
<evidence type="ECO:0000313" key="2">
    <source>
        <dbReference type="Proteomes" id="UP001172159"/>
    </source>
</evidence>
<organism evidence="1 2">
    <name type="scientific">Apiosordaria backusii</name>
    <dbReference type="NCBI Taxonomy" id="314023"/>
    <lineage>
        <taxon>Eukaryota</taxon>
        <taxon>Fungi</taxon>
        <taxon>Dikarya</taxon>
        <taxon>Ascomycota</taxon>
        <taxon>Pezizomycotina</taxon>
        <taxon>Sordariomycetes</taxon>
        <taxon>Sordariomycetidae</taxon>
        <taxon>Sordariales</taxon>
        <taxon>Lasiosphaeriaceae</taxon>
        <taxon>Apiosordaria</taxon>
    </lineage>
</organism>
<reference evidence="1" key="1">
    <citation type="submission" date="2023-06" db="EMBL/GenBank/DDBJ databases">
        <title>Genome-scale phylogeny and comparative genomics of the fungal order Sordariales.</title>
        <authorList>
            <consortium name="Lawrence Berkeley National Laboratory"/>
            <person name="Hensen N."/>
            <person name="Bonometti L."/>
            <person name="Westerberg I."/>
            <person name="Brannstrom I.O."/>
            <person name="Guillou S."/>
            <person name="Cros-Aarteil S."/>
            <person name="Calhoun S."/>
            <person name="Haridas S."/>
            <person name="Kuo A."/>
            <person name="Mondo S."/>
            <person name="Pangilinan J."/>
            <person name="Riley R."/>
            <person name="Labutti K."/>
            <person name="Andreopoulos B."/>
            <person name="Lipzen A."/>
            <person name="Chen C."/>
            <person name="Yanf M."/>
            <person name="Daum C."/>
            <person name="Ng V."/>
            <person name="Clum A."/>
            <person name="Steindorff A."/>
            <person name="Ohm R."/>
            <person name="Martin F."/>
            <person name="Silar P."/>
            <person name="Natvig D."/>
            <person name="Lalanne C."/>
            <person name="Gautier V."/>
            <person name="Ament-Velasquez S.L."/>
            <person name="Kruys A."/>
            <person name="Hutchinson M.I."/>
            <person name="Powell A.J."/>
            <person name="Barry K."/>
            <person name="Miller A.N."/>
            <person name="Grigoriev I.V."/>
            <person name="Debuchy R."/>
            <person name="Gladieux P."/>
            <person name="Thoren M.H."/>
            <person name="Johannesson H."/>
        </authorList>
    </citation>
    <scope>NUCLEOTIDE SEQUENCE</scope>
    <source>
        <strain evidence="1">CBS 540.89</strain>
    </source>
</reference>